<protein>
    <recommendedName>
        <fullName evidence="7">Prealbumin-like fold domain-containing protein</fullName>
    </recommendedName>
</protein>
<keyword evidence="1" id="KW-1133">Transmembrane helix</keyword>
<dbReference type="EMBL" id="AYZJ01000023">
    <property type="protein sequence ID" value="KRN24424.1"/>
    <property type="molecule type" value="Genomic_DNA"/>
</dbReference>
<keyword evidence="2" id="KW-0732">Signal</keyword>
<dbReference type="Proteomes" id="UP000050865">
    <property type="component" value="Unassembled WGS sequence"/>
</dbReference>
<feature type="transmembrane region" description="Helical" evidence="1">
    <location>
        <begin position="343"/>
        <end position="360"/>
    </location>
</feature>
<evidence type="ECO:0000256" key="1">
    <source>
        <dbReference type="SAM" id="Phobius"/>
    </source>
</evidence>
<dbReference type="STRING" id="1423730.FC75_GL001225"/>
<evidence type="ECO:0000313" key="6">
    <source>
        <dbReference type="Proteomes" id="UP000050865"/>
    </source>
</evidence>
<keyword evidence="1" id="KW-0472">Membrane</keyword>
<dbReference type="NCBIfam" id="TIGR01167">
    <property type="entry name" value="LPXTG_anchor"/>
    <property type="match status" value="1"/>
</dbReference>
<evidence type="ECO:0008006" key="7">
    <source>
        <dbReference type="Google" id="ProtNLM"/>
    </source>
</evidence>
<comment type="caution">
    <text evidence="5">The sequence shown here is derived from an EMBL/GenBank/DDBJ whole genome shotgun (WGS) entry which is preliminary data.</text>
</comment>
<evidence type="ECO:0000256" key="2">
    <source>
        <dbReference type="SAM" id="SignalP"/>
    </source>
</evidence>
<gene>
    <name evidence="5" type="ORF">FC75_GL001225</name>
</gene>
<evidence type="ECO:0000259" key="4">
    <source>
        <dbReference type="Pfam" id="PF17802"/>
    </source>
</evidence>
<dbReference type="InterPro" id="IPR032364">
    <property type="entry name" value="GramPos_pilinD1_N"/>
</dbReference>
<sequence length="372" mass="40525">MMKKINSLIVLLLGILMLAFGRGHPVAAATDVQVTIQHVVNQQSARGQPTRPGAFAHFTVYDMTATAHERSVRGEPVSRLAEALGQKDDQAIGAFIKQQHLRPVANVETDAGGSAHFAVSGAWGNAYLIVQTTPGFDPTNALNVNEKALPIVLSFPQENQAQGVTIVTKAVRVQRAVYFYKYGRSGRETAPLKGAIFAVRRAGAYLTTAQRWLQTKSPLADHRVLKMHSQADGLVMLKGVPLAPGSYVVQELKAPKGYALTRQAQQIRLSIPRADTMAQITVNGVALRPLLADRVQRGEASRTELRIYNPIKAVPPKTPGGNGPGPRLTHYWGHLPQTGEAKASLALLGSLIIGFTVYYWKRHLRQGRECNK</sequence>
<keyword evidence="1" id="KW-0812">Transmembrane</keyword>
<dbReference type="InterPro" id="IPR041033">
    <property type="entry name" value="SpaA_PFL_dom_1"/>
</dbReference>
<dbReference type="Gene3D" id="2.60.40.10">
    <property type="entry name" value="Immunoglobulins"/>
    <property type="match status" value="2"/>
</dbReference>
<keyword evidence="6" id="KW-1185">Reference proteome</keyword>
<feature type="chain" id="PRO_5006416816" description="Prealbumin-like fold domain-containing protein" evidence="2">
    <location>
        <begin position="29"/>
        <end position="372"/>
    </location>
</feature>
<dbReference type="Pfam" id="PF17802">
    <property type="entry name" value="SpaA"/>
    <property type="match status" value="1"/>
</dbReference>
<organism evidence="5 6">
    <name type="scientific">Lacticaseibacillus camelliae DSM 22697 = JCM 13995</name>
    <dbReference type="NCBI Taxonomy" id="1423730"/>
    <lineage>
        <taxon>Bacteria</taxon>
        <taxon>Bacillati</taxon>
        <taxon>Bacillota</taxon>
        <taxon>Bacilli</taxon>
        <taxon>Lactobacillales</taxon>
        <taxon>Lactobacillaceae</taxon>
        <taxon>Lacticaseibacillus</taxon>
    </lineage>
</organism>
<name>A0A0R2F7S0_9LACO</name>
<accession>A0A0R2F7S0</accession>
<proteinExistence type="predicted"/>
<dbReference type="InterPro" id="IPR013783">
    <property type="entry name" value="Ig-like_fold"/>
</dbReference>
<feature type="domain" description="Gram-positive pilin subunit D1 N-terminal" evidence="3">
    <location>
        <begin position="56"/>
        <end position="167"/>
    </location>
</feature>
<dbReference type="AlphaFoldDB" id="A0A0R2F7S0"/>
<feature type="domain" description="SpaA-like prealbumin fold" evidence="4">
    <location>
        <begin position="188"/>
        <end position="270"/>
    </location>
</feature>
<reference evidence="5 6" key="1">
    <citation type="journal article" date="2015" name="Genome Announc.">
        <title>Expanding the biotechnology potential of lactobacilli through comparative genomics of 213 strains and associated genera.</title>
        <authorList>
            <person name="Sun Z."/>
            <person name="Harris H.M."/>
            <person name="McCann A."/>
            <person name="Guo C."/>
            <person name="Argimon S."/>
            <person name="Zhang W."/>
            <person name="Yang X."/>
            <person name="Jeffery I.B."/>
            <person name="Cooney J.C."/>
            <person name="Kagawa T.F."/>
            <person name="Liu W."/>
            <person name="Song Y."/>
            <person name="Salvetti E."/>
            <person name="Wrobel A."/>
            <person name="Rasinkangas P."/>
            <person name="Parkhill J."/>
            <person name="Rea M.C."/>
            <person name="O'Sullivan O."/>
            <person name="Ritari J."/>
            <person name="Douillard F.P."/>
            <person name="Paul Ross R."/>
            <person name="Yang R."/>
            <person name="Briner A.E."/>
            <person name="Felis G.E."/>
            <person name="de Vos W.M."/>
            <person name="Barrangou R."/>
            <person name="Klaenhammer T.R."/>
            <person name="Caufield P.W."/>
            <person name="Cui Y."/>
            <person name="Zhang H."/>
            <person name="O'Toole P.W."/>
        </authorList>
    </citation>
    <scope>NUCLEOTIDE SEQUENCE [LARGE SCALE GENOMIC DNA]</scope>
    <source>
        <strain evidence="5 6">DSM 22697</strain>
    </source>
</reference>
<evidence type="ECO:0000259" key="3">
    <source>
        <dbReference type="Pfam" id="PF16555"/>
    </source>
</evidence>
<dbReference type="PATRIC" id="fig|1423730.4.peg.1281"/>
<dbReference type="Pfam" id="PF16555">
    <property type="entry name" value="GramPos_pilinD1"/>
    <property type="match status" value="1"/>
</dbReference>
<evidence type="ECO:0000313" key="5">
    <source>
        <dbReference type="EMBL" id="KRN24424.1"/>
    </source>
</evidence>
<feature type="signal peptide" evidence="2">
    <location>
        <begin position="1"/>
        <end position="28"/>
    </location>
</feature>